<name>A0A833SEF9_PHYIN</name>
<comment type="caution">
    <text evidence="2">The sequence shown here is derived from an EMBL/GenBank/DDBJ whole genome shotgun (WGS) entry which is preliminary data.</text>
</comment>
<sequence length="353" mass="39738">MVRTEVAASDYFQIRQLLWDELKINVRATEEDELRRAIGSHLIEGNEDLRQELAVLVQVLAEFQQQNDDIRGALAKRPRIPEPPGRTLLIEKLKLMAADMVGHSCAVTIQSSKAAEVLDYVLSTDDKSNPYNHRSPMTPKMEDTSPRPGSSDQADGVILRPRTASSKRPMTSNSQRPVSRGSTISLSSIAALFESPEMHQRLNLDEIDGIKEDLREALNEERQLLLEDIDFIQGCLEMEKDLIDDDRRKVADAKPPPPLRDLHELHMMLEKTLEDQEAVGRMETILNKANDSTCNRLNPVPPPSYTESPASSRCPLPSHRALPSPSLARTDSATRILKIRHMVQESRDEPYLS</sequence>
<dbReference type="PANTHER" id="PTHR28601:SF1">
    <property type="entry name" value="COILED-COIL DOMAIN-CONTAINING PROTEIN 24"/>
    <property type="match status" value="1"/>
</dbReference>
<dbReference type="Proteomes" id="UP000602510">
    <property type="component" value="Unassembled WGS sequence"/>
</dbReference>
<dbReference type="AlphaFoldDB" id="A0A833SEF9"/>
<reference evidence="2" key="1">
    <citation type="submission" date="2020-04" db="EMBL/GenBank/DDBJ databases">
        <title>Hybrid Assembly of Korean Phytophthora infestans isolates.</title>
        <authorList>
            <person name="Prokchorchik M."/>
            <person name="Lee Y."/>
            <person name="Seo J."/>
            <person name="Cho J.-H."/>
            <person name="Park Y.-E."/>
            <person name="Jang D.-C."/>
            <person name="Im J.-S."/>
            <person name="Choi J.-G."/>
            <person name="Park H.-J."/>
            <person name="Lee G.-B."/>
            <person name="Lee Y.-G."/>
            <person name="Hong S.-Y."/>
            <person name="Cho K."/>
            <person name="Sohn K.H."/>
        </authorList>
    </citation>
    <scope>NUCLEOTIDE SEQUENCE</scope>
    <source>
        <strain evidence="2">KR_1_A1</strain>
        <strain evidence="3">KR_2_A2</strain>
    </source>
</reference>
<feature type="region of interest" description="Disordered" evidence="1">
    <location>
        <begin position="125"/>
        <end position="181"/>
    </location>
</feature>
<dbReference type="PANTHER" id="PTHR28601">
    <property type="entry name" value="COILED-COIL DOMAIN-CONTAINING PROTEIN 24"/>
    <property type="match status" value="1"/>
</dbReference>
<gene>
    <name evidence="2" type="ORF">GN244_ATG19290</name>
    <name evidence="3" type="ORF">GN958_ATG22252</name>
</gene>
<proteinExistence type="predicted"/>
<dbReference type="InterPro" id="IPR031367">
    <property type="entry name" value="CCDC24"/>
</dbReference>
<dbReference type="EMBL" id="JAACNO010003096">
    <property type="protein sequence ID" value="KAF4128557.1"/>
    <property type="molecule type" value="Genomic_DNA"/>
</dbReference>
<evidence type="ECO:0000313" key="4">
    <source>
        <dbReference type="Proteomes" id="UP000602510"/>
    </source>
</evidence>
<protein>
    <submittedName>
        <fullName evidence="2">Coiled-coil domain-containing protein 24 family</fullName>
    </submittedName>
</protein>
<keyword evidence="4" id="KW-1185">Reference proteome</keyword>
<feature type="compositionally biased region" description="Polar residues" evidence="1">
    <location>
        <begin position="163"/>
        <end position="181"/>
    </location>
</feature>
<dbReference type="EMBL" id="WSZM01000909">
    <property type="protein sequence ID" value="KAF4029004.1"/>
    <property type="molecule type" value="Genomic_DNA"/>
</dbReference>
<feature type="region of interest" description="Disordered" evidence="1">
    <location>
        <begin position="293"/>
        <end position="329"/>
    </location>
</feature>
<evidence type="ECO:0000256" key="1">
    <source>
        <dbReference type="SAM" id="MobiDB-lite"/>
    </source>
</evidence>
<evidence type="ECO:0000313" key="3">
    <source>
        <dbReference type="EMBL" id="KAF4128557.1"/>
    </source>
</evidence>
<organism evidence="2 4">
    <name type="scientific">Phytophthora infestans</name>
    <name type="common">Potato late blight agent</name>
    <name type="synonym">Botrytis infestans</name>
    <dbReference type="NCBI Taxonomy" id="4787"/>
    <lineage>
        <taxon>Eukaryota</taxon>
        <taxon>Sar</taxon>
        <taxon>Stramenopiles</taxon>
        <taxon>Oomycota</taxon>
        <taxon>Peronosporomycetes</taxon>
        <taxon>Peronosporales</taxon>
        <taxon>Peronosporaceae</taxon>
        <taxon>Phytophthora</taxon>
    </lineage>
</organism>
<dbReference type="Pfam" id="PF15669">
    <property type="entry name" value="CCDC24"/>
    <property type="match status" value="1"/>
</dbReference>
<accession>A0A833SEF9</accession>
<dbReference type="Proteomes" id="UP000704712">
    <property type="component" value="Unassembled WGS sequence"/>
</dbReference>
<evidence type="ECO:0000313" key="2">
    <source>
        <dbReference type="EMBL" id="KAF4029004.1"/>
    </source>
</evidence>